<dbReference type="EMBL" id="JAMYJR010000062">
    <property type="protein sequence ID" value="MCO8277690.1"/>
    <property type="molecule type" value="Genomic_DNA"/>
</dbReference>
<gene>
    <name evidence="2" type="ORF">M1L60_44660</name>
</gene>
<sequence>MPLDPQPRGRRGTVGHAYSPLNLRLALAAFGLVVSVVFAVLLLRAGAAVFGWLFVALAVVAAVDLVVVQLRRRSRRRAEGDGHSLFE</sequence>
<organism evidence="2 3">
    <name type="scientific">Paractinoplanes aksuensis</name>
    <dbReference type="NCBI Taxonomy" id="2939490"/>
    <lineage>
        <taxon>Bacteria</taxon>
        <taxon>Bacillati</taxon>
        <taxon>Actinomycetota</taxon>
        <taxon>Actinomycetes</taxon>
        <taxon>Micromonosporales</taxon>
        <taxon>Micromonosporaceae</taxon>
        <taxon>Paractinoplanes</taxon>
    </lineage>
</organism>
<protein>
    <submittedName>
        <fullName evidence="2">DUF6343 family protein</fullName>
    </submittedName>
</protein>
<reference evidence="2 3" key="1">
    <citation type="submission" date="2022-06" db="EMBL/GenBank/DDBJ databases">
        <title>New Species of the Genus Actinoplanes, ActinopZanes ferrugineus.</title>
        <authorList>
            <person name="Ding P."/>
        </authorList>
    </citation>
    <scope>NUCLEOTIDE SEQUENCE [LARGE SCALE GENOMIC DNA]</scope>
    <source>
        <strain evidence="2 3">TRM88003</strain>
    </source>
</reference>
<name>A0ABT1E6B4_9ACTN</name>
<dbReference type="Proteomes" id="UP001523369">
    <property type="component" value="Unassembled WGS sequence"/>
</dbReference>
<evidence type="ECO:0000256" key="1">
    <source>
        <dbReference type="SAM" id="Phobius"/>
    </source>
</evidence>
<feature type="transmembrane region" description="Helical" evidence="1">
    <location>
        <begin position="49"/>
        <end position="68"/>
    </location>
</feature>
<comment type="caution">
    <text evidence="2">The sequence shown here is derived from an EMBL/GenBank/DDBJ whole genome shotgun (WGS) entry which is preliminary data.</text>
</comment>
<proteinExistence type="predicted"/>
<accession>A0ABT1E6B4</accession>
<dbReference type="RefSeq" id="WP_253243697.1">
    <property type="nucleotide sequence ID" value="NZ_JAMYJR010000062.1"/>
</dbReference>
<dbReference type="Pfam" id="PF19870">
    <property type="entry name" value="DUF6343"/>
    <property type="match status" value="1"/>
</dbReference>
<evidence type="ECO:0000313" key="3">
    <source>
        <dbReference type="Proteomes" id="UP001523369"/>
    </source>
</evidence>
<feature type="transmembrane region" description="Helical" evidence="1">
    <location>
        <begin position="21"/>
        <end position="43"/>
    </location>
</feature>
<keyword evidence="1" id="KW-0812">Transmembrane</keyword>
<keyword evidence="1" id="KW-0472">Membrane</keyword>
<dbReference type="InterPro" id="IPR045924">
    <property type="entry name" value="DUF6343"/>
</dbReference>
<evidence type="ECO:0000313" key="2">
    <source>
        <dbReference type="EMBL" id="MCO8277690.1"/>
    </source>
</evidence>
<keyword evidence="1" id="KW-1133">Transmembrane helix</keyword>
<keyword evidence="3" id="KW-1185">Reference proteome</keyword>